<dbReference type="Pfam" id="PF05036">
    <property type="entry name" value="SPOR"/>
    <property type="match status" value="1"/>
</dbReference>
<evidence type="ECO:0000313" key="5">
    <source>
        <dbReference type="Proteomes" id="UP000712007"/>
    </source>
</evidence>
<accession>A0A940IF95</accession>
<keyword evidence="2" id="KW-0732">Signal</keyword>
<dbReference type="SUPFAM" id="SSF110997">
    <property type="entry name" value="Sporulation related repeat"/>
    <property type="match status" value="1"/>
</dbReference>
<dbReference type="PROSITE" id="PS51724">
    <property type="entry name" value="SPOR"/>
    <property type="match status" value="1"/>
</dbReference>
<name>A0A940IF95_9BACT</name>
<reference evidence="4" key="2">
    <citation type="journal article" date="2021" name="PeerJ">
        <title>Extensive microbial diversity within the chicken gut microbiome revealed by metagenomics and culture.</title>
        <authorList>
            <person name="Gilroy R."/>
            <person name="Ravi A."/>
            <person name="Getino M."/>
            <person name="Pursley I."/>
            <person name="Horton D.L."/>
            <person name="Alikhan N.F."/>
            <person name="Baker D."/>
            <person name="Gharbi K."/>
            <person name="Hall N."/>
            <person name="Watson M."/>
            <person name="Adriaenssens E.M."/>
            <person name="Foster-Nyarko E."/>
            <person name="Jarju S."/>
            <person name="Secka A."/>
            <person name="Antonio M."/>
            <person name="Oren A."/>
            <person name="Chaudhuri R.R."/>
            <person name="La Ragione R."/>
            <person name="Hildebrand F."/>
            <person name="Pallen M.J."/>
        </authorList>
    </citation>
    <scope>NUCLEOTIDE SEQUENCE</scope>
    <source>
        <strain evidence="4">3924</strain>
    </source>
</reference>
<evidence type="ECO:0000256" key="1">
    <source>
        <dbReference type="SAM" id="MobiDB-lite"/>
    </source>
</evidence>
<dbReference type="InterPro" id="IPR036680">
    <property type="entry name" value="SPOR-like_sf"/>
</dbReference>
<feature type="region of interest" description="Disordered" evidence="1">
    <location>
        <begin position="34"/>
        <end position="58"/>
    </location>
</feature>
<comment type="caution">
    <text evidence="4">The sequence shown here is derived from an EMBL/GenBank/DDBJ whole genome shotgun (WGS) entry which is preliminary data.</text>
</comment>
<reference evidence="4" key="1">
    <citation type="submission" date="2020-10" db="EMBL/GenBank/DDBJ databases">
        <authorList>
            <person name="Gilroy R."/>
        </authorList>
    </citation>
    <scope>NUCLEOTIDE SEQUENCE</scope>
    <source>
        <strain evidence="4">3924</strain>
    </source>
</reference>
<dbReference type="AlphaFoldDB" id="A0A940IF95"/>
<sequence>MRKSCLMTVILGASLIFAGCTIQRAPGAYAAAKGKKEPAKEEVEQPVKPDETALAKAEAQPVRPVEEEAKIVFEAEAPETVRVVEPEVIEPVAVKEPVDTAKKVKPEPVPVVEEKEVTRAEQFTVVEAQPENPLKDYNVVIGSFGRKENADGLKQRMTTAGYKPVIVINDKGMYRVILSSFDTYREAKTLINSIKGDFADAWVLVQK</sequence>
<feature type="compositionally biased region" description="Basic and acidic residues" evidence="1">
    <location>
        <begin position="34"/>
        <end position="53"/>
    </location>
</feature>
<proteinExistence type="predicted"/>
<dbReference type="GO" id="GO:0042834">
    <property type="term" value="F:peptidoglycan binding"/>
    <property type="evidence" value="ECO:0007669"/>
    <property type="project" value="InterPro"/>
</dbReference>
<dbReference type="EMBL" id="JADIMV010000119">
    <property type="protein sequence ID" value="MBO8440372.1"/>
    <property type="molecule type" value="Genomic_DNA"/>
</dbReference>
<dbReference type="InterPro" id="IPR007730">
    <property type="entry name" value="SPOR-like_dom"/>
</dbReference>
<organism evidence="4 5">
    <name type="scientific">Candidatus Aphodosoma intestinipullorum</name>
    <dbReference type="NCBI Taxonomy" id="2840674"/>
    <lineage>
        <taxon>Bacteria</taxon>
        <taxon>Pseudomonadati</taxon>
        <taxon>Bacteroidota</taxon>
        <taxon>Bacteroidia</taxon>
        <taxon>Bacteroidales</taxon>
        <taxon>Candidatus Aphodosoma</taxon>
    </lineage>
</organism>
<feature type="signal peptide" evidence="2">
    <location>
        <begin position="1"/>
        <end position="18"/>
    </location>
</feature>
<evidence type="ECO:0000259" key="3">
    <source>
        <dbReference type="PROSITE" id="PS51724"/>
    </source>
</evidence>
<dbReference type="Gene3D" id="3.30.70.1070">
    <property type="entry name" value="Sporulation related repeat"/>
    <property type="match status" value="1"/>
</dbReference>
<dbReference type="PROSITE" id="PS51257">
    <property type="entry name" value="PROKAR_LIPOPROTEIN"/>
    <property type="match status" value="1"/>
</dbReference>
<evidence type="ECO:0000256" key="2">
    <source>
        <dbReference type="SAM" id="SignalP"/>
    </source>
</evidence>
<evidence type="ECO:0000313" key="4">
    <source>
        <dbReference type="EMBL" id="MBO8440372.1"/>
    </source>
</evidence>
<feature type="chain" id="PRO_5037207656" evidence="2">
    <location>
        <begin position="19"/>
        <end position="207"/>
    </location>
</feature>
<gene>
    <name evidence="4" type="ORF">IAC51_06955</name>
</gene>
<protein>
    <submittedName>
        <fullName evidence="4">SPOR domain-containing protein</fullName>
    </submittedName>
</protein>
<dbReference type="Proteomes" id="UP000712007">
    <property type="component" value="Unassembled WGS sequence"/>
</dbReference>
<feature type="domain" description="SPOR" evidence="3">
    <location>
        <begin position="131"/>
        <end position="207"/>
    </location>
</feature>